<dbReference type="PANTHER" id="PTHR38471">
    <property type="entry name" value="FOUR HELIX BUNDLE PROTEIN"/>
    <property type="match status" value="1"/>
</dbReference>
<sequence length="124" mass="14504">MTSDTGQETGYKKLLVWQIADKLAHRVYDLTQDFPKEEQFSLTPQLRRAVISVVANIIEGYGRFSKNEFRHFLSIALGSLAEVEYYLEFSLKRGYLSKSQFVEVEELRNKCGQLLWKLYRSQSK</sequence>
<protein>
    <recommendedName>
        <fullName evidence="3">Four helix bundle protein</fullName>
    </recommendedName>
</protein>
<dbReference type="PANTHER" id="PTHR38471:SF2">
    <property type="entry name" value="FOUR HELIX BUNDLE PROTEIN"/>
    <property type="match status" value="1"/>
</dbReference>
<name>A0A1F5HVM9_9BACT</name>
<dbReference type="STRING" id="1797729.A3A60_04405"/>
<dbReference type="Proteomes" id="UP000179227">
    <property type="component" value="Unassembled WGS sequence"/>
</dbReference>
<dbReference type="AlphaFoldDB" id="A0A1F5HVM9"/>
<dbReference type="SUPFAM" id="SSF158446">
    <property type="entry name" value="IVS-encoded protein-like"/>
    <property type="match status" value="1"/>
</dbReference>
<organism evidence="1 2">
    <name type="scientific">Candidatus Curtissbacteria bacterium RIFCSPLOWO2_01_FULL_42_26</name>
    <dbReference type="NCBI Taxonomy" id="1797729"/>
    <lineage>
        <taxon>Bacteria</taxon>
        <taxon>Candidatus Curtissiibacteriota</taxon>
    </lineage>
</organism>
<evidence type="ECO:0000313" key="1">
    <source>
        <dbReference type="EMBL" id="OGE08130.1"/>
    </source>
</evidence>
<dbReference type="EMBL" id="MFBS01000042">
    <property type="protein sequence ID" value="OGE08130.1"/>
    <property type="molecule type" value="Genomic_DNA"/>
</dbReference>
<dbReference type="CDD" id="cd16377">
    <property type="entry name" value="23S_rRNA_IVP_like"/>
    <property type="match status" value="1"/>
</dbReference>
<reference evidence="1 2" key="1">
    <citation type="journal article" date="2016" name="Nat. Commun.">
        <title>Thousands of microbial genomes shed light on interconnected biogeochemical processes in an aquifer system.</title>
        <authorList>
            <person name="Anantharaman K."/>
            <person name="Brown C.T."/>
            <person name="Hug L.A."/>
            <person name="Sharon I."/>
            <person name="Castelle C.J."/>
            <person name="Probst A.J."/>
            <person name="Thomas B.C."/>
            <person name="Singh A."/>
            <person name="Wilkins M.J."/>
            <person name="Karaoz U."/>
            <person name="Brodie E.L."/>
            <person name="Williams K.H."/>
            <person name="Hubbard S.S."/>
            <person name="Banfield J.F."/>
        </authorList>
    </citation>
    <scope>NUCLEOTIDE SEQUENCE [LARGE SCALE GENOMIC DNA]</scope>
</reference>
<comment type="caution">
    <text evidence="1">The sequence shown here is derived from an EMBL/GenBank/DDBJ whole genome shotgun (WGS) entry which is preliminary data.</text>
</comment>
<evidence type="ECO:0000313" key="2">
    <source>
        <dbReference type="Proteomes" id="UP000179227"/>
    </source>
</evidence>
<evidence type="ECO:0008006" key="3">
    <source>
        <dbReference type="Google" id="ProtNLM"/>
    </source>
</evidence>
<dbReference type="InterPro" id="IPR036583">
    <property type="entry name" value="23S_rRNA_IVS_sf"/>
</dbReference>
<dbReference type="Gene3D" id="1.20.1440.60">
    <property type="entry name" value="23S rRNA-intervening sequence"/>
    <property type="match status" value="1"/>
</dbReference>
<dbReference type="Pfam" id="PF05635">
    <property type="entry name" value="23S_rRNA_IVP"/>
    <property type="match status" value="1"/>
</dbReference>
<proteinExistence type="predicted"/>
<dbReference type="InterPro" id="IPR012657">
    <property type="entry name" value="23S_rRNA-intervening_sequence"/>
</dbReference>
<gene>
    <name evidence="1" type="ORF">A3A60_04405</name>
</gene>
<dbReference type="NCBIfam" id="TIGR02436">
    <property type="entry name" value="four helix bundle protein"/>
    <property type="match status" value="1"/>
</dbReference>
<accession>A0A1F5HVM9</accession>